<dbReference type="PANTHER" id="PTHR30537:SF26">
    <property type="entry name" value="GLYCINE CLEAVAGE SYSTEM TRANSCRIPTIONAL ACTIVATOR"/>
    <property type="match status" value="1"/>
</dbReference>
<evidence type="ECO:0000259" key="5">
    <source>
        <dbReference type="PROSITE" id="PS50931"/>
    </source>
</evidence>
<evidence type="ECO:0000256" key="4">
    <source>
        <dbReference type="ARBA" id="ARBA00023163"/>
    </source>
</evidence>
<feature type="domain" description="HTH lysR-type" evidence="5">
    <location>
        <begin position="11"/>
        <end position="68"/>
    </location>
</feature>
<dbReference type="FunFam" id="1.10.10.10:FF:000038">
    <property type="entry name" value="Glycine cleavage system transcriptional activator"/>
    <property type="match status" value="1"/>
</dbReference>
<dbReference type="GO" id="GO:0006351">
    <property type="term" value="P:DNA-templated transcription"/>
    <property type="evidence" value="ECO:0007669"/>
    <property type="project" value="TreeGrafter"/>
</dbReference>
<dbReference type="Gene3D" id="3.40.190.10">
    <property type="entry name" value="Periplasmic binding protein-like II"/>
    <property type="match status" value="2"/>
</dbReference>
<evidence type="ECO:0000313" key="6">
    <source>
        <dbReference type="EMBL" id="SFU13179.1"/>
    </source>
</evidence>
<comment type="similarity">
    <text evidence="1">Belongs to the LysR transcriptional regulatory family.</text>
</comment>
<evidence type="ECO:0000313" key="7">
    <source>
        <dbReference type="Proteomes" id="UP000183371"/>
    </source>
</evidence>
<protein>
    <submittedName>
        <fullName evidence="6">Transcriptional regulator, LysR family</fullName>
    </submittedName>
</protein>
<dbReference type="Gene3D" id="1.10.10.10">
    <property type="entry name" value="Winged helix-like DNA-binding domain superfamily/Winged helix DNA-binding domain"/>
    <property type="match status" value="1"/>
</dbReference>
<dbReference type="Proteomes" id="UP000183371">
    <property type="component" value="Unassembled WGS sequence"/>
</dbReference>
<keyword evidence="4" id="KW-0804">Transcription</keyword>
<dbReference type="RefSeq" id="WP_054783502.1">
    <property type="nucleotide sequence ID" value="NZ_FPBD01000009.1"/>
</dbReference>
<dbReference type="SUPFAM" id="SSF53850">
    <property type="entry name" value="Periplasmic binding protein-like II"/>
    <property type="match status" value="1"/>
</dbReference>
<dbReference type="InterPro" id="IPR000847">
    <property type="entry name" value="LysR_HTH_N"/>
</dbReference>
<dbReference type="AlphaFoldDB" id="A0A1I7DNB7"/>
<dbReference type="PANTHER" id="PTHR30537">
    <property type="entry name" value="HTH-TYPE TRANSCRIPTIONAL REGULATOR"/>
    <property type="match status" value="1"/>
</dbReference>
<dbReference type="InterPro" id="IPR058163">
    <property type="entry name" value="LysR-type_TF_proteobact-type"/>
</dbReference>
<keyword evidence="3" id="KW-0238">DNA-binding</keyword>
<dbReference type="Pfam" id="PF03466">
    <property type="entry name" value="LysR_substrate"/>
    <property type="match status" value="1"/>
</dbReference>
<gene>
    <name evidence="6" type="ORF">SAMN05444141_109219</name>
</gene>
<keyword evidence="2" id="KW-0805">Transcription regulation</keyword>
<dbReference type="PRINTS" id="PR00039">
    <property type="entry name" value="HTHLYSR"/>
</dbReference>
<reference evidence="7" key="1">
    <citation type="submission" date="2016-10" db="EMBL/GenBank/DDBJ databases">
        <authorList>
            <person name="Varghese N."/>
            <person name="Submissions S."/>
        </authorList>
    </citation>
    <scope>NUCLEOTIDE SEQUENCE [LARGE SCALE GENOMIC DNA]</scope>
    <source>
        <strain evidence="7">DSM 17465</strain>
    </source>
</reference>
<dbReference type="InterPro" id="IPR005119">
    <property type="entry name" value="LysR_subst-bd"/>
</dbReference>
<dbReference type="GO" id="GO:0043565">
    <property type="term" value="F:sequence-specific DNA binding"/>
    <property type="evidence" value="ECO:0007669"/>
    <property type="project" value="TreeGrafter"/>
</dbReference>
<evidence type="ECO:0000256" key="3">
    <source>
        <dbReference type="ARBA" id="ARBA00023125"/>
    </source>
</evidence>
<proteinExistence type="inferred from homology"/>
<accession>A0A1I7DNB7</accession>
<dbReference type="InterPro" id="IPR036390">
    <property type="entry name" value="WH_DNA-bd_sf"/>
</dbReference>
<dbReference type="GO" id="GO:0003700">
    <property type="term" value="F:DNA-binding transcription factor activity"/>
    <property type="evidence" value="ECO:0007669"/>
    <property type="project" value="InterPro"/>
</dbReference>
<dbReference type="EMBL" id="FPBD01000009">
    <property type="protein sequence ID" value="SFU13179.1"/>
    <property type="molecule type" value="Genomic_DNA"/>
</dbReference>
<evidence type="ECO:0000256" key="1">
    <source>
        <dbReference type="ARBA" id="ARBA00009437"/>
    </source>
</evidence>
<evidence type="ECO:0000256" key="2">
    <source>
        <dbReference type="ARBA" id="ARBA00023015"/>
    </source>
</evidence>
<keyword evidence="7" id="KW-1185">Reference proteome</keyword>
<dbReference type="PROSITE" id="PS50931">
    <property type="entry name" value="HTH_LYSR"/>
    <property type="match status" value="1"/>
</dbReference>
<dbReference type="Pfam" id="PF00126">
    <property type="entry name" value="HTH_1"/>
    <property type="match status" value="1"/>
</dbReference>
<sequence>MSVSPSRPKGPPLNALRAFEAAARLGGFANAAEELSVTPGAVSQHIKALEEWVGTDLFERRSQGVHLTELGQEIAPHFSKAFDELGNAVRQLRAKTSRKTIHIAALPSVAQLWLSPRLPKIRAALPDTNISVIALETPPNLDREIYDLSIFIGKPKGTAQERIIAKDFITPVCAPSTASQLKTPEDLEQTTLLHDAIWAEDWQLWAKANAPKLKGLNQGPSYSLYAIALEEARNGAGVLMGHKALVEPSLQKGDLKAPFTPWHPTGKSLILECASLPNPPAEISQIISLLTT</sequence>
<organism evidence="6 7">
    <name type="scientific">Pseudovibrio denitrificans</name>
    <dbReference type="NCBI Taxonomy" id="258256"/>
    <lineage>
        <taxon>Bacteria</taxon>
        <taxon>Pseudomonadati</taxon>
        <taxon>Pseudomonadota</taxon>
        <taxon>Alphaproteobacteria</taxon>
        <taxon>Hyphomicrobiales</taxon>
        <taxon>Stappiaceae</taxon>
        <taxon>Pseudovibrio</taxon>
    </lineage>
</organism>
<dbReference type="InterPro" id="IPR036388">
    <property type="entry name" value="WH-like_DNA-bd_sf"/>
</dbReference>
<name>A0A1I7DNB7_9HYPH</name>
<dbReference type="SUPFAM" id="SSF46785">
    <property type="entry name" value="Winged helix' DNA-binding domain"/>
    <property type="match status" value="1"/>
</dbReference>